<comment type="caution">
    <text evidence="1">The sequence shown here is derived from an EMBL/GenBank/DDBJ whole genome shotgun (WGS) entry which is preliminary data.</text>
</comment>
<name>A0A139MVV3_9STRE</name>
<sequence>MRPNRYPYNKKPKRSNREVVVEIATPYLEYVSEIAKKETQSKEKNKHIEVYIQLRKGLSPKEWDDLNGLYEHLLFEKKRKLTKGLALDPSEIEAFRSHAQRLSEINE</sequence>
<evidence type="ECO:0000313" key="1">
    <source>
        <dbReference type="EMBL" id="KXT67641.1"/>
    </source>
</evidence>
<organism evidence="1 2">
    <name type="scientific">Streptococcus gallolyticus</name>
    <dbReference type="NCBI Taxonomy" id="315405"/>
    <lineage>
        <taxon>Bacteria</taxon>
        <taxon>Bacillati</taxon>
        <taxon>Bacillota</taxon>
        <taxon>Bacilli</taxon>
        <taxon>Lactobacillales</taxon>
        <taxon>Streptococcaceae</taxon>
        <taxon>Streptococcus</taxon>
    </lineage>
</organism>
<dbReference type="AlphaFoldDB" id="A0A139MVV3"/>
<accession>A0A139MVV3</accession>
<proteinExistence type="predicted"/>
<reference evidence="1 2" key="1">
    <citation type="submission" date="2016-01" db="EMBL/GenBank/DDBJ databases">
        <title>Highly variable Streptococcus oralis are common among viridans streptococci isolated from primates.</title>
        <authorList>
            <person name="Denapaite D."/>
            <person name="Rieger M."/>
            <person name="Koendgen S."/>
            <person name="Brueckner R."/>
            <person name="Ochigava I."/>
            <person name="Kappeler P."/>
            <person name="Maetz-Rensing K."/>
            <person name="Leendertz F."/>
            <person name="Hakenbeck R."/>
        </authorList>
    </citation>
    <scope>NUCLEOTIDE SEQUENCE [LARGE SCALE GENOMIC DNA]</scope>
    <source>
        <strain evidence="1 2">DD02</strain>
    </source>
</reference>
<dbReference type="RefSeq" id="WP_231088041.1">
    <property type="nucleotide sequence ID" value="NZ_KQ968748.1"/>
</dbReference>
<gene>
    <name evidence="1" type="ORF">SGADD02_01277</name>
</gene>
<protein>
    <submittedName>
        <fullName evidence="1">Uncharacterized protein</fullName>
    </submittedName>
</protein>
<evidence type="ECO:0000313" key="2">
    <source>
        <dbReference type="Proteomes" id="UP000070198"/>
    </source>
</evidence>
<dbReference type="PATRIC" id="fig|315405.11.peg.1522"/>
<dbReference type="EMBL" id="LQOF01000288">
    <property type="protein sequence ID" value="KXT67641.1"/>
    <property type="molecule type" value="Genomic_DNA"/>
</dbReference>
<dbReference type="Proteomes" id="UP000070198">
    <property type="component" value="Unassembled WGS sequence"/>
</dbReference>